<feature type="domain" description="Carboxymuconolactone decarboxylase-like" evidence="1">
    <location>
        <begin position="163"/>
        <end position="247"/>
    </location>
</feature>
<organism evidence="2 3">
    <name type="scientific">Candidatus Gallimonas gallistercoris</name>
    <dbReference type="NCBI Taxonomy" id="2838602"/>
    <lineage>
        <taxon>Bacteria</taxon>
        <taxon>Bacillati</taxon>
        <taxon>Bacillota</taxon>
        <taxon>Clostridia</taxon>
        <taxon>Candidatus Gallimonas</taxon>
    </lineage>
</organism>
<dbReference type="PANTHER" id="PTHR33570:SF2">
    <property type="entry name" value="CARBOXYMUCONOLACTONE DECARBOXYLASE-LIKE DOMAIN-CONTAINING PROTEIN"/>
    <property type="match status" value="1"/>
</dbReference>
<comment type="caution">
    <text evidence="2">The sequence shown here is derived from an EMBL/GenBank/DDBJ whole genome shotgun (WGS) entry which is preliminary data.</text>
</comment>
<dbReference type="Pfam" id="PF02627">
    <property type="entry name" value="CMD"/>
    <property type="match status" value="2"/>
</dbReference>
<dbReference type="Gene3D" id="1.20.1290.10">
    <property type="entry name" value="AhpD-like"/>
    <property type="match status" value="1"/>
</dbReference>
<dbReference type="InterPro" id="IPR029032">
    <property type="entry name" value="AhpD-like"/>
</dbReference>
<dbReference type="SUPFAM" id="SSF69118">
    <property type="entry name" value="AhpD-like"/>
    <property type="match status" value="1"/>
</dbReference>
<reference evidence="2" key="1">
    <citation type="journal article" date="2021" name="PeerJ">
        <title>Extensive microbial diversity within the chicken gut microbiome revealed by metagenomics and culture.</title>
        <authorList>
            <person name="Gilroy R."/>
            <person name="Ravi A."/>
            <person name="Getino M."/>
            <person name="Pursley I."/>
            <person name="Horton D.L."/>
            <person name="Alikhan N.F."/>
            <person name="Baker D."/>
            <person name="Gharbi K."/>
            <person name="Hall N."/>
            <person name="Watson M."/>
            <person name="Adriaenssens E.M."/>
            <person name="Foster-Nyarko E."/>
            <person name="Jarju S."/>
            <person name="Secka A."/>
            <person name="Antonio M."/>
            <person name="Oren A."/>
            <person name="Chaudhuri R.R."/>
            <person name="La Ragione R."/>
            <person name="Hildebrand F."/>
            <person name="Pallen M.J."/>
        </authorList>
    </citation>
    <scope>NUCLEOTIDE SEQUENCE</scope>
    <source>
        <strain evidence="2">CHK156-179</strain>
    </source>
</reference>
<dbReference type="InterPro" id="IPR003779">
    <property type="entry name" value="CMD-like"/>
</dbReference>
<accession>A0A9D2KEB2</accession>
<dbReference type="PANTHER" id="PTHR33570">
    <property type="entry name" value="4-CARBOXYMUCONOLACTONE DECARBOXYLASE FAMILY PROTEIN"/>
    <property type="match status" value="1"/>
</dbReference>
<reference evidence="2" key="2">
    <citation type="submission" date="2021-04" db="EMBL/GenBank/DDBJ databases">
        <authorList>
            <person name="Gilroy R."/>
        </authorList>
    </citation>
    <scope>NUCLEOTIDE SEQUENCE</scope>
    <source>
        <strain evidence="2">CHK156-179</strain>
    </source>
</reference>
<evidence type="ECO:0000259" key="1">
    <source>
        <dbReference type="Pfam" id="PF02627"/>
    </source>
</evidence>
<dbReference type="AlphaFoldDB" id="A0A9D2KEB2"/>
<dbReference type="InterPro" id="IPR052512">
    <property type="entry name" value="4CMD/NDH-1_regulator"/>
</dbReference>
<evidence type="ECO:0000313" key="2">
    <source>
        <dbReference type="EMBL" id="HJA02414.1"/>
    </source>
</evidence>
<proteinExistence type="predicted"/>
<sequence>MDRIQNCQEKFEALFGGKPTQNEGNDPEFMRILQRFIFGEVSYTGSLDDKMRELITVTVLTVNQTLPQLKAHVGACLHIGISPVAIREAVYECAPFIGFPKTLNAIAAMDEVFAANGIALPLESGETVTEEDRFAKGLALQKPVYGDEIKDRYTWLPEEFAEAVPRFLTELCFSDFMTRKGLDQKTRELLTVVLLAALGGAEVQVRAHVEGALKTGSTKEEVVCALVHAMPYMGVPRLFNALNCAKELLS</sequence>
<gene>
    <name evidence="2" type="ORF">H9797_03430</name>
</gene>
<protein>
    <submittedName>
        <fullName evidence="2">Carboxymuconolactone decarboxylase family protein</fullName>
    </submittedName>
</protein>
<feature type="domain" description="Carboxymuconolactone decarboxylase-like" evidence="1">
    <location>
        <begin position="27"/>
        <end position="111"/>
    </location>
</feature>
<dbReference type="EMBL" id="DXAJ01000050">
    <property type="protein sequence ID" value="HJA02414.1"/>
    <property type="molecule type" value="Genomic_DNA"/>
</dbReference>
<dbReference type="GO" id="GO:0051920">
    <property type="term" value="F:peroxiredoxin activity"/>
    <property type="evidence" value="ECO:0007669"/>
    <property type="project" value="InterPro"/>
</dbReference>
<name>A0A9D2KEB2_9FIRM</name>
<dbReference type="Proteomes" id="UP000824221">
    <property type="component" value="Unassembled WGS sequence"/>
</dbReference>
<evidence type="ECO:0000313" key="3">
    <source>
        <dbReference type="Proteomes" id="UP000824221"/>
    </source>
</evidence>